<evidence type="ECO:0000313" key="7">
    <source>
        <dbReference type="EMBL" id="RQP22095.1"/>
    </source>
</evidence>
<dbReference type="InterPro" id="IPR051533">
    <property type="entry name" value="WaaL-like"/>
</dbReference>
<dbReference type="RefSeq" id="WP_124542940.1">
    <property type="nucleotide sequence ID" value="NZ_QUSW01000008.1"/>
</dbReference>
<keyword evidence="2 5" id="KW-0812">Transmembrane</keyword>
<feature type="transmembrane region" description="Helical" evidence="5">
    <location>
        <begin position="89"/>
        <end position="107"/>
    </location>
</feature>
<dbReference type="EMBL" id="QUSW01000008">
    <property type="protein sequence ID" value="RQP22095.1"/>
    <property type="molecule type" value="Genomic_DNA"/>
</dbReference>
<accession>A0A3N7JSY3</accession>
<evidence type="ECO:0000256" key="1">
    <source>
        <dbReference type="ARBA" id="ARBA00004141"/>
    </source>
</evidence>
<feature type="transmembrane region" description="Helical" evidence="5">
    <location>
        <begin position="473"/>
        <end position="490"/>
    </location>
</feature>
<feature type="transmembrane region" description="Helical" evidence="5">
    <location>
        <begin position="176"/>
        <end position="197"/>
    </location>
</feature>
<protein>
    <recommendedName>
        <fullName evidence="6">O-antigen ligase-related domain-containing protein</fullName>
    </recommendedName>
</protein>
<feature type="transmembrane region" description="Helical" evidence="5">
    <location>
        <begin position="145"/>
        <end position="164"/>
    </location>
</feature>
<evidence type="ECO:0000256" key="2">
    <source>
        <dbReference type="ARBA" id="ARBA00022692"/>
    </source>
</evidence>
<dbReference type="OrthoDB" id="8275860at2"/>
<feature type="transmembrane region" description="Helical" evidence="5">
    <location>
        <begin position="119"/>
        <end position="139"/>
    </location>
</feature>
<feature type="transmembrane region" description="Helical" evidence="5">
    <location>
        <begin position="59"/>
        <end position="77"/>
    </location>
</feature>
<evidence type="ECO:0000256" key="5">
    <source>
        <dbReference type="SAM" id="Phobius"/>
    </source>
</evidence>
<dbReference type="Proteomes" id="UP000267464">
    <property type="component" value="Unassembled WGS sequence"/>
</dbReference>
<dbReference type="PANTHER" id="PTHR37422">
    <property type="entry name" value="TEICHURONIC ACID BIOSYNTHESIS PROTEIN TUAE"/>
    <property type="match status" value="1"/>
</dbReference>
<feature type="transmembrane region" description="Helical" evidence="5">
    <location>
        <begin position="37"/>
        <end position="54"/>
    </location>
</feature>
<comment type="caution">
    <text evidence="7">The sequence shown here is derived from an EMBL/GenBank/DDBJ whole genome shotgun (WGS) entry which is preliminary data.</text>
</comment>
<organism evidence="7 8">
    <name type="scientific">Piscinibacter terrae</name>
    <dbReference type="NCBI Taxonomy" id="2496871"/>
    <lineage>
        <taxon>Bacteria</taxon>
        <taxon>Pseudomonadati</taxon>
        <taxon>Pseudomonadota</taxon>
        <taxon>Betaproteobacteria</taxon>
        <taxon>Burkholderiales</taxon>
        <taxon>Sphaerotilaceae</taxon>
        <taxon>Piscinibacter</taxon>
    </lineage>
</organism>
<feature type="transmembrane region" description="Helical" evidence="5">
    <location>
        <begin position="442"/>
        <end position="461"/>
    </location>
</feature>
<proteinExistence type="predicted"/>
<feature type="domain" description="O-antigen ligase-related" evidence="6">
    <location>
        <begin position="274"/>
        <end position="419"/>
    </location>
</feature>
<dbReference type="GO" id="GO:0016020">
    <property type="term" value="C:membrane"/>
    <property type="evidence" value="ECO:0007669"/>
    <property type="project" value="UniProtKB-SubCell"/>
</dbReference>
<feature type="transmembrane region" description="Helical" evidence="5">
    <location>
        <begin position="288"/>
        <end position="308"/>
    </location>
</feature>
<comment type="subcellular location">
    <subcellularLocation>
        <location evidence="1">Membrane</location>
        <topology evidence="1">Multi-pass membrane protein</topology>
    </subcellularLocation>
</comment>
<sequence length="506" mass="55835">MNRVLRSTGLLPPLVVVLLSLWGAVLVILLLSAGKLYSLPMVLATAFPVALYASRNPRLFFLVGMVGTAALGLSINFNRHVHIGGAPSYSIDAMDLFMVPLLVFMVRDFAMGYRKEIRLSWLSLWWVGLMALGMWNVVAGPYREFAAFETFRMFKCWLLFLVIINECVRERHFHHVMMALAGGLVLNIVIALLQFALKRSLGLEALGEPAPEAVLGANYGVYLGAGAVYRVSGLVGHPNLFAAYLAMLLPIYIGLLFTDYKWSMKALIALLSGFGLLALVLTLSRTGWAAFAAATLALGFVVVAHPTLRGQHVKLKATMAMLLVVGAVAAAGPIITRLTHSDSGALDFRYEWLGVAWKMVQDKPVFGHGLNTFTYQIVDFSPYSVGKMMELFGPVWPVVHNTYFLVWAEQGTVGLFFFLALHVHVIWLAFQNGRYMHSSRISMTSVGAVCGIVAIMVDGMGSFFQRVPAPDRIFWIVVGLIVAAHYWNVANDPLRRRMARPALQPI</sequence>
<reference evidence="7 8" key="1">
    <citation type="submission" date="2018-08" db="EMBL/GenBank/DDBJ databases">
        <authorList>
            <person name="Khan S.A."/>
            <person name="Jeon C.O."/>
            <person name="Chun B.H."/>
            <person name="Jeong S.E."/>
        </authorList>
    </citation>
    <scope>NUCLEOTIDE SEQUENCE [LARGE SCALE GENOMIC DNA]</scope>
    <source>
        <strain evidence="7 8">S-16</strain>
    </source>
</reference>
<feature type="transmembrane region" description="Helical" evidence="5">
    <location>
        <begin position="240"/>
        <end position="257"/>
    </location>
</feature>
<feature type="transmembrane region" description="Helical" evidence="5">
    <location>
        <begin position="320"/>
        <end position="339"/>
    </location>
</feature>
<keyword evidence="3 5" id="KW-1133">Transmembrane helix</keyword>
<keyword evidence="4 5" id="KW-0472">Membrane</keyword>
<evidence type="ECO:0000256" key="4">
    <source>
        <dbReference type="ARBA" id="ARBA00023136"/>
    </source>
</evidence>
<dbReference type="InterPro" id="IPR007016">
    <property type="entry name" value="O-antigen_ligase-rel_domated"/>
</dbReference>
<dbReference type="PANTHER" id="PTHR37422:SF13">
    <property type="entry name" value="LIPOPOLYSACCHARIDE BIOSYNTHESIS PROTEIN PA4999-RELATED"/>
    <property type="match status" value="1"/>
</dbReference>
<gene>
    <name evidence="7" type="ORF">DZC73_24105</name>
</gene>
<name>A0A3N7JSY3_9BURK</name>
<feature type="transmembrane region" description="Helical" evidence="5">
    <location>
        <begin position="264"/>
        <end position="282"/>
    </location>
</feature>
<evidence type="ECO:0000259" key="6">
    <source>
        <dbReference type="Pfam" id="PF04932"/>
    </source>
</evidence>
<feature type="transmembrane region" description="Helical" evidence="5">
    <location>
        <begin position="411"/>
        <end position="430"/>
    </location>
</feature>
<evidence type="ECO:0000313" key="8">
    <source>
        <dbReference type="Proteomes" id="UP000267464"/>
    </source>
</evidence>
<feature type="transmembrane region" description="Helical" evidence="5">
    <location>
        <begin position="12"/>
        <end position="31"/>
    </location>
</feature>
<dbReference type="Pfam" id="PF04932">
    <property type="entry name" value="Wzy_C"/>
    <property type="match status" value="1"/>
</dbReference>
<dbReference type="AlphaFoldDB" id="A0A3N7JSY3"/>
<keyword evidence="8" id="KW-1185">Reference proteome</keyword>
<reference evidence="7 8" key="2">
    <citation type="submission" date="2018-12" db="EMBL/GenBank/DDBJ databases">
        <title>Rhizobacter gummiphilus sp. nov., a rubber-degrading bacterium isolated from the soil of a botanical garden in Japan.</title>
        <authorList>
            <person name="Shunsuke S.S."/>
        </authorList>
    </citation>
    <scope>NUCLEOTIDE SEQUENCE [LARGE SCALE GENOMIC DNA]</scope>
    <source>
        <strain evidence="7 8">S-16</strain>
    </source>
</reference>
<evidence type="ECO:0000256" key="3">
    <source>
        <dbReference type="ARBA" id="ARBA00022989"/>
    </source>
</evidence>